<keyword evidence="6" id="KW-0378">Hydrolase</keyword>
<proteinExistence type="inferred from homology"/>
<comment type="pathway">
    <text evidence="6">Sulfur metabolism; glutathione metabolism.</text>
</comment>
<evidence type="ECO:0000256" key="5">
    <source>
        <dbReference type="PIRSR" id="PIRSR600101-2"/>
    </source>
</evidence>
<dbReference type="InterPro" id="IPR052896">
    <property type="entry name" value="GGT-like_enzyme"/>
</dbReference>
<dbReference type="Pfam" id="PF01019">
    <property type="entry name" value="G_glu_transpept"/>
    <property type="match status" value="1"/>
</dbReference>
<dbReference type="OrthoDB" id="9781342at2"/>
<organism evidence="7 8">
    <name type="scientific">Paracoccus alcaliphilus</name>
    <dbReference type="NCBI Taxonomy" id="34002"/>
    <lineage>
        <taxon>Bacteria</taxon>
        <taxon>Pseudomonadati</taxon>
        <taxon>Pseudomonadota</taxon>
        <taxon>Alphaproteobacteria</taxon>
        <taxon>Rhodobacterales</taxon>
        <taxon>Paracoccaceae</taxon>
        <taxon>Paracoccus</taxon>
    </lineage>
</organism>
<dbReference type="GO" id="GO:0006750">
    <property type="term" value="P:glutathione biosynthetic process"/>
    <property type="evidence" value="ECO:0007669"/>
    <property type="project" value="UniProtKB-KW"/>
</dbReference>
<dbReference type="PRINTS" id="PR01210">
    <property type="entry name" value="GGTRANSPTASE"/>
</dbReference>
<dbReference type="InterPro" id="IPR043138">
    <property type="entry name" value="GGT_lsub"/>
</dbReference>
<dbReference type="InterPro" id="IPR029055">
    <property type="entry name" value="Ntn_hydrolases_N"/>
</dbReference>
<comment type="PTM">
    <text evidence="6">Cleaved by autocatalysis into a large and a small subunit.</text>
</comment>
<evidence type="ECO:0000256" key="2">
    <source>
        <dbReference type="ARBA" id="ARBA00001089"/>
    </source>
</evidence>
<dbReference type="GO" id="GO:0103068">
    <property type="term" value="F:leukotriene C4 gamma-glutamyl transferase activity"/>
    <property type="evidence" value="ECO:0007669"/>
    <property type="project" value="UniProtKB-EC"/>
</dbReference>
<name>A0A1H8EJY6_9RHOB</name>
<evidence type="ECO:0000256" key="3">
    <source>
        <dbReference type="ARBA" id="ARBA00047417"/>
    </source>
</evidence>
<dbReference type="EC" id="2.3.2.2" evidence="6"/>
<sequence>MAQHTRALMQARSGAVSSPHYLASVAGLGVLQKGGNAVDAAIAINSTLGVVYPHMTGIGGDAFWLIYDSAENKVHALNGTGRSAKDACRDFYGKAGHKRIPERGPLAAVTVPGAVDSWCKAHERFGRLGLDEILKPAITYARDGFPVSAGQAQFSMDRFDILSQTASTRNAYLPGGKPPEAGSVMRLPQLGETLQSIAAKGRAGFYEGPVADEIVRALGAEGSYWQKSDLHEHHGIWSDPITTTYRGLTACQHPPNSQGFVHLMLLNVLEQFDLSKIPDTSPDYTHLIVEACKHIFEDRDRYLTDPAHCDIPLDQLLSKEYAKEIAGRIRMNHVAEDLREPMGQDTTCTVVVDKDGNAVSIIQSIYHEFGSAFVAGESGVLLQNRGSSFALDDNHVNCLEGGKLCFHTLMPGMLLKDGRPYLVYGTMGGEGQPQTSTMIASRVVDYGLDVQTALDRPRWLYGRTWGEDTKSLRVETRFGAAALDDLRARGHTVEPVGEWSDLTGHAAAIRCDPDTGVLAAGADARGDGVALGW</sequence>
<comment type="similarity">
    <text evidence="6">Belongs to the gamma-glutamyltransferase family.</text>
</comment>
<evidence type="ECO:0000256" key="1">
    <source>
        <dbReference type="ARBA" id="ARBA00001049"/>
    </source>
</evidence>
<dbReference type="GO" id="GO:0006751">
    <property type="term" value="P:glutathione catabolic process"/>
    <property type="evidence" value="ECO:0007669"/>
    <property type="project" value="UniProtKB-UniRule"/>
</dbReference>
<reference evidence="7 8" key="1">
    <citation type="submission" date="2016-10" db="EMBL/GenBank/DDBJ databases">
        <authorList>
            <person name="de Groot N.N."/>
        </authorList>
    </citation>
    <scope>NUCLEOTIDE SEQUENCE [LARGE SCALE GENOMIC DNA]</scope>
    <source>
        <strain evidence="7 8">DSM 8512</strain>
    </source>
</reference>
<keyword evidence="6" id="KW-0317">Glutathione biosynthesis</keyword>
<dbReference type="Gene3D" id="3.60.20.40">
    <property type="match status" value="1"/>
</dbReference>
<dbReference type="RefSeq" id="WP_090610333.1">
    <property type="nucleotide sequence ID" value="NZ_CP067127.1"/>
</dbReference>
<keyword evidence="6" id="KW-0012">Acyltransferase</keyword>
<dbReference type="EMBL" id="FODE01000002">
    <property type="protein sequence ID" value="SEN19444.1"/>
    <property type="molecule type" value="Genomic_DNA"/>
</dbReference>
<dbReference type="GO" id="GO:0036374">
    <property type="term" value="F:glutathione hydrolase activity"/>
    <property type="evidence" value="ECO:0007669"/>
    <property type="project" value="UniProtKB-UniRule"/>
</dbReference>
<evidence type="ECO:0000256" key="6">
    <source>
        <dbReference type="RuleBase" id="RU368036"/>
    </source>
</evidence>
<evidence type="ECO:0000313" key="7">
    <source>
        <dbReference type="EMBL" id="SEN19444.1"/>
    </source>
</evidence>
<evidence type="ECO:0000313" key="8">
    <source>
        <dbReference type="Proteomes" id="UP000199054"/>
    </source>
</evidence>
<dbReference type="PANTHER" id="PTHR43881">
    <property type="entry name" value="GAMMA-GLUTAMYLTRANSPEPTIDASE (AFU_ORTHOLOGUE AFUA_4G13580)"/>
    <property type="match status" value="1"/>
</dbReference>
<dbReference type="Proteomes" id="UP000199054">
    <property type="component" value="Unassembled WGS sequence"/>
</dbReference>
<dbReference type="STRING" id="34002.SAMN04489859_1002107"/>
<protein>
    <recommendedName>
        <fullName evidence="6">Glutathione hydrolase proenzyme</fullName>
        <ecNumber evidence="6">2.3.2.2</ecNumber>
        <ecNumber evidence="6">3.4.19.13</ecNumber>
    </recommendedName>
    <component>
        <recommendedName>
            <fullName evidence="6">Glutathione hydrolase large chain</fullName>
        </recommendedName>
    </component>
    <component>
        <recommendedName>
            <fullName evidence="6">Glutathione hydrolase small chain</fullName>
        </recommendedName>
    </component>
</protein>
<comment type="catalytic activity">
    <reaction evidence="3 6">
        <text>an N-terminal (5-L-glutamyl)-[peptide] + an alpha-amino acid = 5-L-glutamyl amino acid + an N-terminal L-alpha-aminoacyl-[peptide]</text>
        <dbReference type="Rhea" id="RHEA:23904"/>
        <dbReference type="Rhea" id="RHEA-COMP:9780"/>
        <dbReference type="Rhea" id="RHEA-COMP:9795"/>
        <dbReference type="ChEBI" id="CHEBI:77644"/>
        <dbReference type="ChEBI" id="CHEBI:78597"/>
        <dbReference type="ChEBI" id="CHEBI:78599"/>
        <dbReference type="ChEBI" id="CHEBI:78608"/>
        <dbReference type="EC" id="2.3.2.2"/>
    </reaction>
</comment>
<gene>
    <name evidence="7" type="ORF">SAMN04489859_1002107</name>
</gene>
<keyword evidence="8" id="KW-1185">Reference proteome</keyword>
<accession>A0A1H8EJY6</accession>
<dbReference type="SUPFAM" id="SSF56235">
    <property type="entry name" value="N-terminal nucleophile aminohydrolases (Ntn hydrolases)"/>
    <property type="match status" value="1"/>
</dbReference>
<comment type="subunit">
    <text evidence="6">This enzyme consists of two polypeptide chains, which are synthesized in precursor form from a single polypeptide.</text>
</comment>
<dbReference type="AlphaFoldDB" id="A0A1H8EJY6"/>
<dbReference type="InterPro" id="IPR043137">
    <property type="entry name" value="GGT_ssub_C"/>
</dbReference>
<dbReference type="EC" id="3.4.19.13" evidence="6"/>
<dbReference type="UniPathway" id="UPA00204"/>
<feature type="active site" description="Nucleophile" evidence="4">
    <location>
        <position position="346"/>
    </location>
</feature>
<keyword evidence="6 7" id="KW-0808">Transferase</keyword>
<comment type="catalytic activity">
    <reaction evidence="1 6">
        <text>an S-substituted glutathione + H2O = an S-substituted L-cysteinylglycine + L-glutamate</text>
        <dbReference type="Rhea" id="RHEA:59468"/>
        <dbReference type="ChEBI" id="CHEBI:15377"/>
        <dbReference type="ChEBI" id="CHEBI:29985"/>
        <dbReference type="ChEBI" id="CHEBI:90779"/>
        <dbReference type="ChEBI" id="CHEBI:143103"/>
        <dbReference type="EC" id="3.4.19.13"/>
    </reaction>
</comment>
<keyword evidence="6" id="KW-0865">Zymogen</keyword>
<feature type="binding site" evidence="5">
    <location>
        <position position="429"/>
    </location>
    <ligand>
        <name>L-glutamate</name>
        <dbReference type="ChEBI" id="CHEBI:29985"/>
    </ligand>
</feature>
<dbReference type="NCBIfam" id="TIGR00066">
    <property type="entry name" value="g_glut_trans"/>
    <property type="match status" value="1"/>
</dbReference>
<evidence type="ECO:0000256" key="4">
    <source>
        <dbReference type="PIRSR" id="PIRSR600101-1"/>
    </source>
</evidence>
<comment type="catalytic activity">
    <reaction evidence="2 6">
        <text>glutathione + H2O = L-cysteinylglycine + L-glutamate</text>
        <dbReference type="Rhea" id="RHEA:28807"/>
        <dbReference type="ChEBI" id="CHEBI:15377"/>
        <dbReference type="ChEBI" id="CHEBI:29985"/>
        <dbReference type="ChEBI" id="CHEBI:57925"/>
        <dbReference type="ChEBI" id="CHEBI:61694"/>
        <dbReference type="EC" id="3.4.19.13"/>
    </reaction>
</comment>
<dbReference type="Gene3D" id="1.10.246.130">
    <property type="match status" value="1"/>
</dbReference>
<dbReference type="PANTHER" id="PTHR43881:SF1">
    <property type="entry name" value="GAMMA-GLUTAMYLTRANSPEPTIDASE (AFU_ORTHOLOGUE AFUA_4G13580)"/>
    <property type="match status" value="1"/>
</dbReference>
<dbReference type="InterPro" id="IPR000101">
    <property type="entry name" value="GGT_peptidase"/>
</dbReference>